<comment type="caution">
    <text evidence="3">The sequence shown here is derived from an EMBL/GenBank/DDBJ whole genome shotgun (WGS) entry which is preliminary data.</text>
</comment>
<evidence type="ECO:0000256" key="2">
    <source>
        <dbReference type="SAM" id="MobiDB-lite"/>
    </source>
</evidence>
<accession>A0A8B6E035</accession>
<keyword evidence="1" id="KW-0175">Coiled coil</keyword>
<feature type="coiled-coil region" evidence="1">
    <location>
        <begin position="32"/>
        <end position="59"/>
    </location>
</feature>
<feature type="compositionally biased region" description="Basic residues" evidence="2">
    <location>
        <begin position="208"/>
        <end position="224"/>
    </location>
</feature>
<dbReference type="OrthoDB" id="10461955at2759"/>
<evidence type="ECO:0000313" key="3">
    <source>
        <dbReference type="EMBL" id="VDI27036.1"/>
    </source>
</evidence>
<feature type="region of interest" description="Disordered" evidence="2">
    <location>
        <begin position="184"/>
        <end position="224"/>
    </location>
</feature>
<feature type="region of interest" description="Disordered" evidence="2">
    <location>
        <begin position="146"/>
        <end position="166"/>
    </location>
</feature>
<dbReference type="EMBL" id="UYJE01004310">
    <property type="protein sequence ID" value="VDI27036.1"/>
    <property type="molecule type" value="Genomic_DNA"/>
</dbReference>
<protein>
    <submittedName>
        <fullName evidence="3">Uncharacterized protein</fullName>
    </submittedName>
</protein>
<evidence type="ECO:0000256" key="1">
    <source>
        <dbReference type="SAM" id="Coils"/>
    </source>
</evidence>
<keyword evidence="4" id="KW-1185">Reference proteome</keyword>
<evidence type="ECO:0000313" key="4">
    <source>
        <dbReference type="Proteomes" id="UP000596742"/>
    </source>
</evidence>
<organism evidence="3 4">
    <name type="scientific">Mytilus galloprovincialis</name>
    <name type="common">Mediterranean mussel</name>
    <dbReference type="NCBI Taxonomy" id="29158"/>
    <lineage>
        <taxon>Eukaryota</taxon>
        <taxon>Metazoa</taxon>
        <taxon>Spiralia</taxon>
        <taxon>Lophotrochozoa</taxon>
        <taxon>Mollusca</taxon>
        <taxon>Bivalvia</taxon>
        <taxon>Autobranchia</taxon>
        <taxon>Pteriomorphia</taxon>
        <taxon>Mytilida</taxon>
        <taxon>Mytiloidea</taxon>
        <taxon>Mytilidae</taxon>
        <taxon>Mytilinae</taxon>
        <taxon>Mytilus</taxon>
    </lineage>
</organism>
<feature type="compositionally biased region" description="Polar residues" evidence="2">
    <location>
        <begin position="185"/>
        <end position="198"/>
    </location>
</feature>
<name>A0A8B6E035_MYTGA</name>
<gene>
    <name evidence="3" type="ORF">MGAL_10B078580</name>
</gene>
<sequence>MHVSYVNVGFHKYITQYNQLQMSDLPEQIQRLKQIVTEKANVQQQISKLNQQLRAIEQQELCLTNLMVNPCKPSPRMDTVKTLEKNISPNLVKVGPKKTLFSNPIQPSTSGLQNKMPSNDVHQPVKQSASTFTDADSDMELAELTFEEPKKCNRSPISSDSDAGIPLEKIRQNKKKLKLKRKIVINSSESEDGQITCTKKSDDDDGKTRKKSARAPKKKKSYDV</sequence>
<proteinExistence type="predicted"/>
<reference evidence="3" key="1">
    <citation type="submission" date="2018-11" db="EMBL/GenBank/DDBJ databases">
        <authorList>
            <person name="Alioto T."/>
            <person name="Alioto T."/>
        </authorList>
    </citation>
    <scope>NUCLEOTIDE SEQUENCE</scope>
</reference>
<dbReference type="AlphaFoldDB" id="A0A8B6E035"/>
<dbReference type="Proteomes" id="UP000596742">
    <property type="component" value="Unassembled WGS sequence"/>
</dbReference>